<dbReference type="InterPro" id="IPR014314">
    <property type="entry name" value="Succ_DH_cytb556"/>
</dbReference>
<dbReference type="NCBIfam" id="TIGR02970">
    <property type="entry name" value="succ_dehyd_cytB"/>
    <property type="match status" value="1"/>
</dbReference>
<dbReference type="PANTHER" id="PTHR10978">
    <property type="entry name" value="SUCCINATE DEHYDROGENASE CYTOCHROME B560 SUBUNIT"/>
    <property type="match status" value="1"/>
</dbReference>
<evidence type="ECO:0000256" key="3">
    <source>
        <dbReference type="ARBA" id="ARBA00004141"/>
    </source>
</evidence>
<dbReference type="PIRSF" id="PIRSF000178">
    <property type="entry name" value="SDH_cyt_b560"/>
    <property type="match status" value="1"/>
</dbReference>
<evidence type="ECO:0000256" key="13">
    <source>
        <dbReference type="SAM" id="Phobius"/>
    </source>
</evidence>
<dbReference type="InterPro" id="IPR000701">
    <property type="entry name" value="SuccDH_FuR_B_TM-su"/>
</dbReference>
<dbReference type="EMBL" id="SHNO01000001">
    <property type="protein sequence ID" value="MCX2976565.1"/>
    <property type="molecule type" value="Genomic_DNA"/>
</dbReference>
<keyword evidence="6" id="KW-0349">Heme</keyword>
<evidence type="ECO:0000256" key="8">
    <source>
        <dbReference type="ARBA" id="ARBA00022723"/>
    </source>
</evidence>
<feature type="transmembrane region" description="Helical" evidence="13">
    <location>
        <begin position="101"/>
        <end position="123"/>
    </location>
</feature>
<dbReference type="InterPro" id="IPR034804">
    <property type="entry name" value="SQR/QFR_C/D"/>
</dbReference>
<dbReference type="InterPro" id="IPR018495">
    <property type="entry name" value="Succ_DH_cyt_bsu_CS"/>
</dbReference>
<organism evidence="14 15">
    <name type="scientific">Candidatus Marimicrobium litorale</name>
    <dbReference type="NCBI Taxonomy" id="2518991"/>
    <lineage>
        <taxon>Bacteria</taxon>
        <taxon>Pseudomonadati</taxon>
        <taxon>Pseudomonadota</taxon>
        <taxon>Gammaproteobacteria</taxon>
        <taxon>Cellvibrionales</taxon>
        <taxon>Halieaceae</taxon>
        <taxon>Marimicrobium</taxon>
    </lineage>
</organism>
<name>A0ABT3T3Z4_9GAMM</name>
<evidence type="ECO:0000256" key="12">
    <source>
        <dbReference type="ARBA" id="ARBA00025912"/>
    </source>
</evidence>
<dbReference type="SUPFAM" id="SSF81343">
    <property type="entry name" value="Fumarate reductase respiratory complex transmembrane subunits"/>
    <property type="match status" value="1"/>
</dbReference>
<dbReference type="PROSITE" id="PS01000">
    <property type="entry name" value="SDH_CYT_1"/>
    <property type="match status" value="1"/>
</dbReference>
<evidence type="ECO:0000313" key="15">
    <source>
        <dbReference type="Proteomes" id="UP001143304"/>
    </source>
</evidence>
<comment type="function">
    <text evidence="2">Membrane-anchoring subunit of succinate dehydrogenase (SDH).</text>
</comment>
<dbReference type="CDD" id="cd03499">
    <property type="entry name" value="SQR_TypeC_SdhC"/>
    <property type="match status" value="1"/>
</dbReference>
<proteinExistence type="inferred from homology"/>
<evidence type="ECO:0000256" key="7">
    <source>
        <dbReference type="ARBA" id="ARBA00022692"/>
    </source>
</evidence>
<gene>
    <name evidence="14" type="primary">sdhC</name>
    <name evidence="14" type="ORF">EYC82_04285</name>
</gene>
<evidence type="ECO:0000256" key="4">
    <source>
        <dbReference type="ARBA" id="ARBA00007244"/>
    </source>
</evidence>
<evidence type="ECO:0000256" key="1">
    <source>
        <dbReference type="ARBA" id="ARBA00001971"/>
    </source>
</evidence>
<evidence type="ECO:0000256" key="6">
    <source>
        <dbReference type="ARBA" id="ARBA00022617"/>
    </source>
</evidence>
<evidence type="ECO:0000313" key="14">
    <source>
        <dbReference type="EMBL" id="MCX2976565.1"/>
    </source>
</evidence>
<keyword evidence="11 13" id="KW-0472">Membrane</keyword>
<evidence type="ECO:0000256" key="11">
    <source>
        <dbReference type="ARBA" id="ARBA00023136"/>
    </source>
</evidence>
<sequence>MKDNRPVNLDIGSMRLPITAWASITHRASGVFLFAGMAVLLWGLDLSLASEETFATLKEGLAHPLTKVVLWAILSGLIYHSLAGVKHLIMDFGIGETMEGGIIGVKILVSISLILIGLAGVWIW</sequence>
<keyword evidence="7 13" id="KW-0812">Transmembrane</keyword>
<keyword evidence="8" id="KW-0479">Metal-binding</keyword>
<comment type="similarity">
    <text evidence="4">Belongs to the cytochrome b560 family.</text>
</comment>
<evidence type="ECO:0000256" key="5">
    <source>
        <dbReference type="ARBA" id="ARBA00020076"/>
    </source>
</evidence>
<feature type="transmembrane region" description="Helical" evidence="13">
    <location>
        <begin position="31"/>
        <end position="49"/>
    </location>
</feature>
<evidence type="ECO:0000256" key="2">
    <source>
        <dbReference type="ARBA" id="ARBA00004050"/>
    </source>
</evidence>
<dbReference type="Pfam" id="PF01127">
    <property type="entry name" value="Sdh_cyt"/>
    <property type="match status" value="1"/>
</dbReference>
<keyword evidence="10" id="KW-0408">Iron</keyword>
<dbReference type="RefSeq" id="WP_279248312.1">
    <property type="nucleotide sequence ID" value="NZ_SHNO01000001.1"/>
</dbReference>
<keyword evidence="9 13" id="KW-1133">Transmembrane helix</keyword>
<keyword evidence="15" id="KW-1185">Reference proteome</keyword>
<protein>
    <recommendedName>
        <fullName evidence="5">Succinate dehydrogenase cytochrome b556 subunit</fullName>
    </recommendedName>
</protein>
<accession>A0ABT3T3Z4</accession>
<comment type="subunit">
    <text evidence="12">Part of an enzyme complex containing four subunits: a flavoprotein, an iron-sulfur protein, plus two membrane-anchoring proteins, SdhC and SdhD. The complex can form homotrimers.</text>
</comment>
<dbReference type="Gene3D" id="1.20.1300.10">
    <property type="entry name" value="Fumarate reductase/succinate dehydrogenase, transmembrane subunit"/>
    <property type="match status" value="1"/>
</dbReference>
<comment type="caution">
    <text evidence="14">The sequence shown here is derived from an EMBL/GenBank/DDBJ whole genome shotgun (WGS) entry which is preliminary data.</text>
</comment>
<dbReference type="Proteomes" id="UP001143304">
    <property type="component" value="Unassembled WGS sequence"/>
</dbReference>
<comment type="subcellular location">
    <subcellularLocation>
        <location evidence="3">Membrane</location>
        <topology evidence="3">Multi-pass membrane protein</topology>
    </subcellularLocation>
</comment>
<reference evidence="14" key="1">
    <citation type="submission" date="2019-02" db="EMBL/GenBank/DDBJ databases">
        <authorList>
            <person name="Li S.-H."/>
        </authorList>
    </citation>
    <scope>NUCLEOTIDE SEQUENCE</scope>
    <source>
        <strain evidence="14">IMCC11814</strain>
    </source>
</reference>
<dbReference type="PANTHER" id="PTHR10978:SF5">
    <property type="entry name" value="SUCCINATE DEHYDROGENASE CYTOCHROME B560 SUBUNIT, MITOCHONDRIAL"/>
    <property type="match status" value="1"/>
</dbReference>
<comment type="cofactor">
    <cofactor evidence="1">
        <name>heme</name>
        <dbReference type="ChEBI" id="CHEBI:30413"/>
    </cofactor>
</comment>
<evidence type="ECO:0000256" key="10">
    <source>
        <dbReference type="ARBA" id="ARBA00023004"/>
    </source>
</evidence>
<feature type="transmembrane region" description="Helical" evidence="13">
    <location>
        <begin position="69"/>
        <end position="89"/>
    </location>
</feature>
<evidence type="ECO:0000256" key="9">
    <source>
        <dbReference type="ARBA" id="ARBA00022989"/>
    </source>
</evidence>